<comment type="caution">
    <text evidence="3">The sequence shown here is derived from an EMBL/GenBank/DDBJ whole genome shotgun (WGS) entry which is preliminary data.</text>
</comment>
<evidence type="ECO:0000256" key="2">
    <source>
        <dbReference type="SAM" id="Phobius"/>
    </source>
</evidence>
<dbReference type="InParanoid" id="A0A1Q3CPI3"/>
<dbReference type="EMBL" id="BDDD01002557">
    <property type="protein sequence ID" value="GAV82137.1"/>
    <property type="molecule type" value="Genomic_DNA"/>
</dbReference>
<keyword evidence="2" id="KW-0472">Membrane</keyword>
<evidence type="ECO:0000313" key="3">
    <source>
        <dbReference type="EMBL" id="GAV82137.1"/>
    </source>
</evidence>
<reference evidence="4" key="1">
    <citation type="submission" date="2016-04" db="EMBL/GenBank/DDBJ databases">
        <title>Cephalotus genome sequencing.</title>
        <authorList>
            <person name="Fukushima K."/>
            <person name="Hasebe M."/>
            <person name="Fang X."/>
        </authorList>
    </citation>
    <scope>NUCLEOTIDE SEQUENCE [LARGE SCALE GENOMIC DNA]</scope>
    <source>
        <strain evidence="4">cv. St1</strain>
    </source>
</reference>
<feature type="compositionally biased region" description="Low complexity" evidence="1">
    <location>
        <begin position="126"/>
        <end position="146"/>
    </location>
</feature>
<organism evidence="3 4">
    <name type="scientific">Cephalotus follicularis</name>
    <name type="common">Albany pitcher plant</name>
    <dbReference type="NCBI Taxonomy" id="3775"/>
    <lineage>
        <taxon>Eukaryota</taxon>
        <taxon>Viridiplantae</taxon>
        <taxon>Streptophyta</taxon>
        <taxon>Embryophyta</taxon>
        <taxon>Tracheophyta</taxon>
        <taxon>Spermatophyta</taxon>
        <taxon>Magnoliopsida</taxon>
        <taxon>eudicotyledons</taxon>
        <taxon>Gunneridae</taxon>
        <taxon>Pentapetalae</taxon>
        <taxon>rosids</taxon>
        <taxon>fabids</taxon>
        <taxon>Oxalidales</taxon>
        <taxon>Cephalotaceae</taxon>
        <taxon>Cephalotus</taxon>
    </lineage>
</organism>
<feature type="compositionally biased region" description="Low complexity" evidence="1">
    <location>
        <begin position="262"/>
        <end position="275"/>
    </location>
</feature>
<feature type="region of interest" description="Disordered" evidence="1">
    <location>
        <begin position="246"/>
        <end position="275"/>
    </location>
</feature>
<proteinExistence type="predicted"/>
<name>A0A1Q3CPI3_CEPFO</name>
<keyword evidence="4" id="KW-1185">Reference proteome</keyword>
<feature type="compositionally biased region" description="Polar residues" evidence="1">
    <location>
        <begin position="248"/>
        <end position="261"/>
    </location>
</feature>
<dbReference type="AlphaFoldDB" id="A0A1Q3CPI3"/>
<dbReference type="Proteomes" id="UP000187406">
    <property type="component" value="Unassembled WGS sequence"/>
</dbReference>
<accession>A0A1Q3CPI3</accession>
<feature type="transmembrane region" description="Helical" evidence="2">
    <location>
        <begin position="12"/>
        <end position="35"/>
    </location>
</feature>
<sequence>MKDTSKVIMGATLIMVVSLAIVLGIVLVLLVELYCSVLLRRRQLRITSPRTRTTTAAPATSPCEPSQTPDQLKTPLSRFYAPGVLHAPRCILFPVVSCKENKVDTKNPHIQLHQILEGHTAETNASPHRIGIPSPSPPSTSSVPSTRPVKEISVEVGTSSACEDYPCGGGEHFVYISNPIYDSDPSRADTPFETPDTSPSRLETCGGSSGDEETAQPSPSLVMTPPLTPMKRLPAEACSISLKHARSLGSSGSDTMTNNGLSSSSSGSPCTSPSW</sequence>
<protein>
    <submittedName>
        <fullName evidence="3">Uncharacterized protein</fullName>
    </submittedName>
</protein>
<keyword evidence="2" id="KW-1133">Transmembrane helix</keyword>
<keyword evidence="2" id="KW-0812">Transmembrane</keyword>
<feature type="compositionally biased region" description="Low complexity" evidence="1">
    <location>
        <begin position="50"/>
        <end position="62"/>
    </location>
</feature>
<feature type="region of interest" description="Disordered" evidence="1">
    <location>
        <begin position="122"/>
        <end position="146"/>
    </location>
</feature>
<evidence type="ECO:0000313" key="4">
    <source>
        <dbReference type="Proteomes" id="UP000187406"/>
    </source>
</evidence>
<feature type="region of interest" description="Disordered" evidence="1">
    <location>
        <begin position="184"/>
        <end position="229"/>
    </location>
</feature>
<evidence type="ECO:0000256" key="1">
    <source>
        <dbReference type="SAM" id="MobiDB-lite"/>
    </source>
</evidence>
<feature type="region of interest" description="Disordered" evidence="1">
    <location>
        <begin position="50"/>
        <end position="72"/>
    </location>
</feature>
<dbReference type="OrthoDB" id="680110at2759"/>
<gene>
    <name evidence="3" type="ORF">CFOL_v3_25590</name>
</gene>